<dbReference type="PANTHER" id="PTHR19328">
    <property type="entry name" value="HEDGEHOG-INTERACTING PROTEIN"/>
    <property type="match status" value="1"/>
</dbReference>
<sequence>MDEIGDNQYERMSLPVETRRAFLKAVGATGALIGGGGIAVAQDTPSFEFGGVTPGWEGRTPSSIDGETNPTLELSVGQTYTIVWENVDGLPHDFVILDANEEEIVGTEIVDEQGATLTLEFEATEEMAEYYCSVHPASMRGAIQIGDGDPDDGDEPFIPEGPSVELETVAEGLVSPTNFVVAEEQRDRRFITDQTGQIYVHGPDGVENEPFMDISDRLVNVGVNGYDERGLLGLAFHPEFESNRRFYVRYSAPLRDGAPENYDHTFVLSEFRATTDLRRADSETERVLLEIPQPQFNHNAGDIAFGPDGYLYVPVGDGGDGDDTGLGHVDDWYAGNDGGNGQDVTENLLGSILRLDVDDTQCGKPYSIPDDNPLVGREGFDEQYAWGFRNPWRLSFTDGELFVADVGQERFEEINIVESGGNYGWNVKEGSRCFSTDSPETPPENCPTETSSDVRGGESLIDPVIEYPHRHDGESIGISVIGGYVYSNDTIPELTDTYVFGDANGGLFAASRPADDTEQWSMERLVVESFDRYVLAFGRDHDGELYVLTNEQGTVDGETGTVQKIVPTE</sequence>
<dbReference type="Pfam" id="PF07995">
    <property type="entry name" value="GSDH"/>
    <property type="match status" value="1"/>
</dbReference>
<dbReference type="InterPro" id="IPR019546">
    <property type="entry name" value="TAT_signal_bac_arc"/>
</dbReference>
<dbReference type="Gene3D" id="2.60.40.420">
    <property type="entry name" value="Cupredoxins - blue copper proteins"/>
    <property type="match status" value="1"/>
</dbReference>
<keyword evidence="7" id="KW-1185">Reference proteome</keyword>
<dbReference type="InterPro" id="IPR006311">
    <property type="entry name" value="TAT_signal"/>
</dbReference>
<dbReference type="AlphaFoldDB" id="A0A8U0A0R0"/>
<dbReference type="PANTHER" id="PTHR19328:SF75">
    <property type="entry name" value="ALDOSE SUGAR DEHYDROGENASE YLII"/>
    <property type="match status" value="1"/>
</dbReference>
<dbReference type="Gene3D" id="2.120.10.30">
    <property type="entry name" value="TolB, C-terminal domain"/>
    <property type="match status" value="1"/>
</dbReference>
<dbReference type="InterPro" id="IPR012938">
    <property type="entry name" value="Glc/Sorbosone_DH"/>
</dbReference>
<protein>
    <submittedName>
        <fullName evidence="6">PQQ-dependent sugar dehydrogenase</fullName>
    </submittedName>
</protein>
<feature type="domain" description="Blue (type 1) copper" evidence="4">
    <location>
        <begin position="73"/>
        <end position="145"/>
    </location>
</feature>
<proteinExistence type="predicted"/>
<dbReference type="InterPro" id="IPR008972">
    <property type="entry name" value="Cupredoxin"/>
</dbReference>
<organism evidence="6 7">
    <name type="scientific">Halocatena salina</name>
    <dbReference type="NCBI Taxonomy" id="2934340"/>
    <lineage>
        <taxon>Archaea</taxon>
        <taxon>Methanobacteriati</taxon>
        <taxon>Methanobacteriota</taxon>
        <taxon>Stenosarchaea group</taxon>
        <taxon>Halobacteria</taxon>
        <taxon>Halobacteriales</taxon>
        <taxon>Natronomonadaceae</taxon>
        <taxon>Halocatena</taxon>
    </lineage>
</organism>
<evidence type="ECO:0000259" key="5">
    <source>
        <dbReference type="Pfam" id="PF07995"/>
    </source>
</evidence>
<dbReference type="NCBIfam" id="TIGR01409">
    <property type="entry name" value="TAT_signal_seq"/>
    <property type="match status" value="1"/>
</dbReference>
<name>A0A8U0A0R0_9EURY</name>
<dbReference type="SUPFAM" id="SSF50952">
    <property type="entry name" value="Soluble quinoprotein glucose dehydrogenase"/>
    <property type="match status" value="1"/>
</dbReference>
<dbReference type="PROSITE" id="PS51318">
    <property type="entry name" value="TAT"/>
    <property type="match status" value="1"/>
</dbReference>
<evidence type="ECO:0000313" key="6">
    <source>
        <dbReference type="EMBL" id="UPM42379.1"/>
    </source>
</evidence>
<dbReference type="InterPro" id="IPR011041">
    <property type="entry name" value="Quinoprot_gluc/sorb_DH_b-prop"/>
</dbReference>
<dbReference type="EMBL" id="CP096019">
    <property type="protein sequence ID" value="UPM42379.1"/>
    <property type="molecule type" value="Genomic_DNA"/>
</dbReference>
<dbReference type="RefSeq" id="WP_247993053.1">
    <property type="nucleotide sequence ID" value="NZ_CP096019.1"/>
</dbReference>
<dbReference type="GO" id="GO:0005507">
    <property type="term" value="F:copper ion binding"/>
    <property type="evidence" value="ECO:0007669"/>
    <property type="project" value="InterPro"/>
</dbReference>
<accession>A0A8U0A0R0</accession>
<dbReference type="KEGG" id="haad:MW046_10470"/>
<keyword evidence="1" id="KW-0479">Metal-binding</keyword>
<keyword evidence="2" id="KW-0186">Copper</keyword>
<dbReference type="GO" id="GO:0009055">
    <property type="term" value="F:electron transfer activity"/>
    <property type="evidence" value="ECO:0007669"/>
    <property type="project" value="InterPro"/>
</dbReference>
<evidence type="ECO:0000259" key="4">
    <source>
        <dbReference type="Pfam" id="PF00127"/>
    </source>
</evidence>
<evidence type="ECO:0000256" key="3">
    <source>
        <dbReference type="SAM" id="MobiDB-lite"/>
    </source>
</evidence>
<dbReference type="Pfam" id="PF00127">
    <property type="entry name" value="Copper-bind"/>
    <property type="match status" value="1"/>
</dbReference>
<evidence type="ECO:0000256" key="1">
    <source>
        <dbReference type="ARBA" id="ARBA00022723"/>
    </source>
</evidence>
<feature type="domain" description="Glucose/Sorbosone dehydrogenase" evidence="5">
    <location>
        <begin position="187"/>
        <end position="552"/>
    </location>
</feature>
<feature type="region of interest" description="Disordered" evidence="3">
    <location>
        <begin position="434"/>
        <end position="455"/>
    </location>
</feature>
<dbReference type="SUPFAM" id="SSF49503">
    <property type="entry name" value="Cupredoxins"/>
    <property type="match status" value="1"/>
</dbReference>
<dbReference type="GeneID" id="71928475"/>
<reference evidence="6" key="1">
    <citation type="submission" date="2022-04" db="EMBL/GenBank/DDBJ databases">
        <title>Halocatena sp. nov., isolated from a salt lake.</title>
        <authorList>
            <person name="Cui H.-L."/>
        </authorList>
    </citation>
    <scope>NUCLEOTIDE SEQUENCE</scope>
    <source>
        <strain evidence="6">AD-1</strain>
    </source>
</reference>
<evidence type="ECO:0000256" key="2">
    <source>
        <dbReference type="ARBA" id="ARBA00023008"/>
    </source>
</evidence>
<dbReference type="InterPro" id="IPR011042">
    <property type="entry name" value="6-blade_b-propeller_TolB-like"/>
</dbReference>
<evidence type="ECO:0000313" key="7">
    <source>
        <dbReference type="Proteomes" id="UP000831768"/>
    </source>
</evidence>
<dbReference type="Proteomes" id="UP000831768">
    <property type="component" value="Chromosome"/>
</dbReference>
<gene>
    <name evidence="6" type="ORF">MW046_10470</name>
</gene>
<dbReference type="InterPro" id="IPR000923">
    <property type="entry name" value="BlueCu_1"/>
</dbReference>